<dbReference type="GO" id="GO:0008233">
    <property type="term" value="F:peptidase activity"/>
    <property type="evidence" value="ECO:0007669"/>
    <property type="project" value="UniProtKB-KW"/>
</dbReference>
<dbReference type="EMBL" id="JAYMYJ010000100">
    <property type="protein sequence ID" value="MEB4591392.1"/>
    <property type="molecule type" value="Genomic_DNA"/>
</dbReference>
<dbReference type="InterPro" id="IPR001907">
    <property type="entry name" value="ClpP"/>
</dbReference>
<keyword evidence="5" id="KW-0720">Serine protease</keyword>
<evidence type="ECO:0000256" key="4">
    <source>
        <dbReference type="ARBA" id="ARBA00022801"/>
    </source>
</evidence>
<dbReference type="CDD" id="cd07016">
    <property type="entry name" value="S14_ClpP_1"/>
    <property type="match status" value="1"/>
</dbReference>
<reference evidence="9" key="1">
    <citation type="submission" date="2023-07" db="EMBL/GenBank/DDBJ databases">
        <title>The carbon used by Thiothrix.</title>
        <authorList>
            <person name="Chen L."/>
        </authorList>
    </citation>
    <scope>NUCLEOTIDE SEQUENCE [LARGE SCALE GENOMIC DNA]</scope>
</reference>
<dbReference type="Pfam" id="PF00574">
    <property type="entry name" value="CLP_protease"/>
    <property type="match status" value="1"/>
</dbReference>
<dbReference type="GO" id="GO:0006508">
    <property type="term" value="P:proteolysis"/>
    <property type="evidence" value="ECO:0007669"/>
    <property type="project" value="UniProtKB-KW"/>
</dbReference>
<dbReference type="InterPro" id="IPR023562">
    <property type="entry name" value="ClpP/TepA"/>
</dbReference>
<dbReference type="Gene3D" id="3.90.226.10">
    <property type="entry name" value="2-enoyl-CoA Hydratase, Chain A, domain 1"/>
    <property type="match status" value="1"/>
</dbReference>
<feature type="region of interest" description="Disordered" evidence="7">
    <location>
        <begin position="286"/>
        <end position="307"/>
    </location>
</feature>
<sequence>MSKALQLPSAAKTGISMQANGTHVDLYLFGVIGDWWDGNTANEVLQQLRDAQDVESITVKLSTIGGYFEDGLPIYNLLRQHPAHVTVEVMGYALSMGSVIMLAGDTIRMAQNALAMIHNAQGVAWGSPADMRKAADMLAKHEQAILPRYMERMGKTAAAVQMMLDEETWFTADEALAAGLIDAVIDPVDLSAIDKRQPENAWHFAAKNFKHPPTAFVERVGNAASRNRPWVERILNRVVGTPPAITPPVEPEYVEDDMTPEDLQAALKAEREEYARMLDEKLAALKPAEPAPEPSKPAEEAPEMKALREQAEALAAQNTALAAELAELKKEVPSNIPPVNNAPAGDAKYDY</sequence>
<dbReference type="NCBIfam" id="NF045542">
    <property type="entry name" value="Clp_rel_HeadMat"/>
    <property type="match status" value="1"/>
</dbReference>
<evidence type="ECO:0000256" key="7">
    <source>
        <dbReference type="SAM" id="MobiDB-lite"/>
    </source>
</evidence>
<proteinExistence type="inferred from homology"/>
<evidence type="ECO:0000256" key="3">
    <source>
        <dbReference type="ARBA" id="ARBA00022670"/>
    </source>
</evidence>
<accession>A0ABU6CXX0</accession>
<feature type="region of interest" description="Disordered" evidence="7">
    <location>
        <begin position="332"/>
        <end position="351"/>
    </location>
</feature>
<evidence type="ECO:0000256" key="1">
    <source>
        <dbReference type="ARBA" id="ARBA00007039"/>
    </source>
</evidence>
<gene>
    <name evidence="8" type="ORF">VSS37_10415</name>
</gene>
<name>A0ABU6CXX0_9GAMM</name>
<evidence type="ECO:0000256" key="2">
    <source>
        <dbReference type="ARBA" id="ARBA00022490"/>
    </source>
</evidence>
<evidence type="ECO:0000313" key="8">
    <source>
        <dbReference type="EMBL" id="MEB4591392.1"/>
    </source>
</evidence>
<keyword evidence="3 8" id="KW-0645">Protease</keyword>
<dbReference type="InterPro" id="IPR029045">
    <property type="entry name" value="ClpP/crotonase-like_dom_sf"/>
</dbReference>
<dbReference type="PANTHER" id="PTHR10381">
    <property type="entry name" value="ATP-DEPENDENT CLP PROTEASE PROTEOLYTIC SUBUNIT"/>
    <property type="match status" value="1"/>
</dbReference>
<keyword evidence="4 8" id="KW-0378">Hydrolase</keyword>
<evidence type="ECO:0000256" key="6">
    <source>
        <dbReference type="RuleBase" id="RU003567"/>
    </source>
</evidence>
<dbReference type="PANTHER" id="PTHR10381:SF70">
    <property type="entry name" value="ATP-DEPENDENT CLP PROTEASE PROTEOLYTIC SUBUNIT"/>
    <property type="match status" value="1"/>
</dbReference>
<evidence type="ECO:0000313" key="9">
    <source>
        <dbReference type="Proteomes" id="UP001308005"/>
    </source>
</evidence>
<dbReference type="RefSeq" id="WP_324694957.1">
    <property type="nucleotide sequence ID" value="NZ_JAYMYJ010000100.1"/>
</dbReference>
<dbReference type="SUPFAM" id="SSF52096">
    <property type="entry name" value="ClpP/crotonase"/>
    <property type="match status" value="1"/>
</dbReference>
<comment type="similarity">
    <text evidence="1 6">Belongs to the peptidase S14 family.</text>
</comment>
<protein>
    <recommendedName>
        <fullName evidence="6">ATP-dependent Clp protease proteolytic subunit</fullName>
    </recommendedName>
</protein>
<comment type="caution">
    <text evidence="8">The sequence shown here is derived from an EMBL/GenBank/DDBJ whole genome shotgun (WGS) entry which is preliminary data.</text>
</comment>
<feature type="compositionally biased region" description="Basic and acidic residues" evidence="7">
    <location>
        <begin position="296"/>
        <end position="307"/>
    </location>
</feature>
<evidence type="ECO:0000256" key="5">
    <source>
        <dbReference type="ARBA" id="ARBA00022825"/>
    </source>
</evidence>
<keyword evidence="2" id="KW-0963">Cytoplasm</keyword>
<organism evidence="8 9">
    <name type="scientific">Candidatus Thiothrix phosphatis</name>
    <dbReference type="NCBI Taxonomy" id="3112415"/>
    <lineage>
        <taxon>Bacteria</taxon>
        <taxon>Pseudomonadati</taxon>
        <taxon>Pseudomonadota</taxon>
        <taxon>Gammaproteobacteria</taxon>
        <taxon>Thiotrichales</taxon>
        <taxon>Thiotrichaceae</taxon>
        <taxon>Thiothrix</taxon>
    </lineage>
</organism>
<dbReference type="Proteomes" id="UP001308005">
    <property type="component" value="Unassembled WGS sequence"/>
</dbReference>
<dbReference type="PRINTS" id="PR00127">
    <property type="entry name" value="CLPPROTEASEP"/>
</dbReference>
<keyword evidence="9" id="KW-1185">Reference proteome</keyword>